<accession>A0A6J7WI20</accession>
<organism evidence="1">
    <name type="scientific">uncultured Caudovirales phage</name>
    <dbReference type="NCBI Taxonomy" id="2100421"/>
    <lineage>
        <taxon>Viruses</taxon>
        <taxon>Duplodnaviria</taxon>
        <taxon>Heunggongvirae</taxon>
        <taxon>Uroviricota</taxon>
        <taxon>Caudoviricetes</taxon>
        <taxon>Peduoviridae</taxon>
        <taxon>Maltschvirus</taxon>
        <taxon>Maltschvirus maltsch</taxon>
    </lineage>
</organism>
<evidence type="ECO:0000313" key="1">
    <source>
        <dbReference type="EMBL" id="CAB5217034.1"/>
    </source>
</evidence>
<dbReference type="EMBL" id="LR798244">
    <property type="protein sequence ID" value="CAB5217034.1"/>
    <property type="molecule type" value="Genomic_DNA"/>
</dbReference>
<name>A0A6J7WI20_9CAUD</name>
<reference evidence="1" key="1">
    <citation type="submission" date="2020-05" db="EMBL/GenBank/DDBJ databases">
        <authorList>
            <person name="Chiriac C."/>
            <person name="Salcher M."/>
            <person name="Ghai R."/>
            <person name="Kavagutti S V."/>
        </authorList>
    </citation>
    <scope>NUCLEOTIDE SEQUENCE</scope>
</reference>
<gene>
    <name evidence="1" type="ORF">UFOVP199_34</name>
</gene>
<proteinExistence type="predicted"/>
<sequence>MAKFYAKDFSVTVGTVDLSASISSVELTLKSDELETTNFGSNGWRNRISGLASGSLKVDFFQDYGAAAVEATLFPLFGTLATVTIKPTSGSISATNPSYTVPVVVSQATPINGAVGDVSTFSVTWSTSGSVSKAIA</sequence>
<protein>
    <submittedName>
        <fullName evidence="1">Uncharacterized protein</fullName>
    </submittedName>
</protein>